<dbReference type="InterPro" id="IPR006286">
    <property type="entry name" value="C56_PfpI-like"/>
</dbReference>
<feature type="domain" description="DJ-1/PfpI" evidence="2">
    <location>
        <begin position="10"/>
        <end position="179"/>
    </location>
</feature>
<dbReference type="PANTHER" id="PTHR42733">
    <property type="entry name" value="DJ-1 PROTEIN"/>
    <property type="match status" value="1"/>
</dbReference>
<dbReference type="NCBIfam" id="TIGR01382">
    <property type="entry name" value="PfpI"/>
    <property type="match status" value="1"/>
</dbReference>
<dbReference type="PANTHER" id="PTHR42733:SF12">
    <property type="entry name" value="PROTEINASE"/>
    <property type="match status" value="1"/>
</dbReference>
<reference evidence="3 4" key="1">
    <citation type="submission" date="2019-07" db="EMBL/GenBank/DDBJ databases">
        <authorList>
            <person name="Duangmal K."/>
            <person name="Teo W.F.A."/>
        </authorList>
    </citation>
    <scope>NUCLEOTIDE SEQUENCE [LARGE SCALE GENOMIC DNA]</scope>
    <source>
        <strain evidence="3 4">TBRC 6029</strain>
    </source>
</reference>
<organism evidence="3 4">
    <name type="scientific">Amycolatopsis rhizosphaerae</name>
    <dbReference type="NCBI Taxonomy" id="2053003"/>
    <lineage>
        <taxon>Bacteria</taxon>
        <taxon>Bacillati</taxon>
        <taxon>Actinomycetota</taxon>
        <taxon>Actinomycetes</taxon>
        <taxon>Pseudonocardiales</taxon>
        <taxon>Pseudonocardiaceae</taxon>
        <taxon>Amycolatopsis</taxon>
    </lineage>
</organism>
<dbReference type="RefSeq" id="WP_144589912.1">
    <property type="nucleotide sequence ID" value="NZ_VJWX01000175.1"/>
</dbReference>
<dbReference type="InterPro" id="IPR029062">
    <property type="entry name" value="Class_I_gatase-like"/>
</dbReference>
<evidence type="ECO:0000259" key="2">
    <source>
        <dbReference type="Pfam" id="PF01965"/>
    </source>
</evidence>
<evidence type="ECO:0000313" key="3">
    <source>
        <dbReference type="EMBL" id="TVT48088.1"/>
    </source>
</evidence>
<evidence type="ECO:0000256" key="1">
    <source>
        <dbReference type="ARBA" id="ARBA00008542"/>
    </source>
</evidence>
<dbReference type="EMBL" id="VJWX01000175">
    <property type="protein sequence ID" value="TVT48088.1"/>
    <property type="molecule type" value="Genomic_DNA"/>
</dbReference>
<accession>A0A558CH36</accession>
<gene>
    <name evidence="3" type="ORF">FNH05_18285</name>
</gene>
<proteinExistence type="inferred from homology"/>
<keyword evidence="3" id="KW-0808">Transferase</keyword>
<evidence type="ECO:0000313" key="4">
    <source>
        <dbReference type="Proteomes" id="UP000320011"/>
    </source>
</evidence>
<name>A0A558CH36_9PSEU</name>
<dbReference type="Pfam" id="PF01965">
    <property type="entry name" value="DJ-1_PfpI"/>
    <property type="match status" value="1"/>
</dbReference>
<comment type="similarity">
    <text evidence="1">Belongs to the peptidase C56 family.</text>
</comment>
<dbReference type="CDD" id="cd03134">
    <property type="entry name" value="GATase1_PfpI_like"/>
    <property type="match status" value="1"/>
</dbReference>
<reference evidence="3 4" key="2">
    <citation type="submission" date="2019-08" db="EMBL/GenBank/DDBJ databases">
        <title>Amycolatopsis acidicola sp. nov., isolated from peat swamp forest soil.</title>
        <authorList>
            <person name="Srisuk N."/>
        </authorList>
    </citation>
    <scope>NUCLEOTIDE SEQUENCE [LARGE SCALE GENOMIC DNA]</scope>
    <source>
        <strain evidence="3 4">TBRC 6029</strain>
    </source>
</reference>
<dbReference type="AlphaFoldDB" id="A0A558CH36"/>
<keyword evidence="4" id="KW-1185">Reference proteome</keyword>
<comment type="caution">
    <text evidence="3">The sequence shown here is derived from an EMBL/GenBank/DDBJ whole genome shotgun (WGS) entry which is preliminary data.</text>
</comment>
<dbReference type="InterPro" id="IPR002818">
    <property type="entry name" value="DJ-1/PfpI"/>
</dbReference>
<dbReference type="PROSITE" id="PS51276">
    <property type="entry name" value="PEPTIDASE_C56_PFPI"/>
    <property type="match status" value="1"/>
</dbReference>
<keyword evidence="3" id="KW-0315">Glutamine amidotransferase</keyword>
<protein>
    <submittedName>
        <fullName evidence="3">Type 1 glutamine amidotransferase</fullName>
    </submittedName>
</protein>
<dbReference type="GO" id="GO:0016740">
    <property type="term" value="F:transferase activity"/>
    <property type="evidence" value="ECO:0007669"/>
    <property type="project" value="UniProtKB-KW"/>
</dbReference>
<dbReference type="SUPFAM" id="SSF52317">
    <property type="entry name" value="Class I glutamine amidotransferase-like"/>
    <property type="match status" value="1"/>
</dbReference>
<sequence length="191" mass="20759">MIVANELAGRRVAFLVAPEGVEQVELTKPWSAVEEAGGQPELVSTQSGHIQAFNHLDKGDTFPVDKVVGEVSPDDYDALVLPGGVANPDFLRTVPEAVRFAGAFFRQEKPVAAICHATWTLVEADVVRGRRMTSWPSLQTDLRNAGAEWVDQEVVVDNGFVTSRKPRDLPAFCGKLVEEFAEGKHHAKAGV</sequence>
<dbReference type="Proteomes" id="UP000320011">
    <property type="component" value="Unassembled WGS sequence"/>
</dbReference>
<dbReference type="OrthoDB" id="9792284at2"/>
<dbReference type="Gene3D" id="3.40.50.880">
    <property type="match status" value="1"/>
</dbReference>